<evidence type="ECO:0000313" key="3">
    <source>
        <dbReference type="Proteomes" id="UP000694845"/>
    </source>
</evidence>
<evidence type="ECO:0000259" key="2">
    <source>
        <dbReference type="Pfam" id="PF07859"/>
    </source>
</evidence>
<dbReference type="InterPro" id="IPR029058">
    <property type="entry name" value="AB_hydrolase_fold"/>
</dbReference>
<dbReference type="AlphaFoldDB" id="A0A8B7Z8K6"/>
<name>A0A8B7Z8K6_ACAPL</name>
<feature type="signal peptide" evidence="1">
    <location>
        <begin position="1"/>
        <end position="17"/>
    </location>
</feature>
<dbReference type="OrthoDB" id="408631at2759"/>
<dbReference type="Pfam" id="PF07859">
    <property type="entry name" value="Abhydrolase_3"/>
    <property type="match status" value="1"/>
</dbReference>
<organism evidence="3 4">
    <name type="scientific">Acanthaster planci</name>
    <name type="common">Crown-of-thorns starfish</name>
    <dbReference type="NCBI Taxonomy" id="133434"/>
    <lineage>
        <taxon>Eukaryota</taxon>
        <taxon>Metazoa</taxon>
        <taxon>Echinodermata</taxon>
        <taxon>Eleutherozoa</taxon>
        <taxon>Asterozoa</taxon>
        <taxon>Asteroidea</taxon>
        <taxon>Valvatacea</taxon>
        <taxon>Valvatida</taxon>
        <taxon>Acanthasteridae</taxon>
        <taxon>Acanthaster</taxon>
    </lineage>
</organism>
<keyword evidence="3" id="KW-1185">Reference proteome</keyword>
<dbReference type="KEGG" id="aplc:110985339"/>
<dbReference type="SUPFAM" id="SSF53474">
    <property type="entry name" value="alpha/beta-Hydrolases"/>
    <property type="match status" value="1"/>
</dbReference>
<feature type="domain" description="Alpha/beta hydrolase fold-3" evidence="2">
    <location>
        <begin position="105"/>
        <end position="140"/>
    </location>
</feature>
<feature type="chain" id="PRO_5034562448" evidence="1">
    <location>
        <begin position="18"/>
        <end position="140"/>
    </location>
</feature>
<dbReference type="InterPro" id="IPR013094">
    <property type="entry name" value="AB_hydrolase_3"/>
</dbReference>
<evidence type="ECO:0000256" key="1">
    <source>
        <dbReference type="SAM" id="SignalP"/>
    </source>
</evidence>
<dbReference type="GeneID" id="110985339"/>
<gene>
    <name evidence="4" type="primary">LOC110985339</name>
</gene>
<reference evidence="4" key="1">
    <citation type="submission" date="2025-08" db="UniProtKB">
        <authorList>
            <consortium name="RefSeq"/>
        </authorList>
    </citation>
    <scope>IDENTIFICATION</scope>
</reference>
<dbReference type="RefSeq" id="XP_022101994.1">
    <property type="nucleotide sequence ID" value="XM_022246302.1"/>
</dbReference>
<dbReference type="Proteomes" id="UP000694845">
    <property type="component" value="Unplaced"/>
</dbReference>
<evidence type="ECO:0000313" key="4">
    <source>
        <dbReference type="RefSeq" id="XP_022101994.1"/>
    </source>
</evidence>
<keyword evidence="1" id="KW-0732">Signal</keyword>
<accession>A0A8B7Z8K6</accession>
<protein>
    <submittedName>
        <fullName evidence="4">Uncharacterized protein LOC110985339</fullName>
    </submittedName>
</protein>
<dbReference type="Gene3D" id="3.40.50.1820">
    <property type="entry name" value="alpha/beta hydrolase"/>
    <property type="match status" value="1"/>
</dbReference>
<dbReference type="GO" id="GO:0016787">
    <property type="term" value="F:hydrolase activity"/>
    <property type="evidence" value="ECO:0007669"/>
    <property type="project" value="InterPro"/>
</dbReference>
<sequence>MARAVLAVLVVVVAVVAYVVLEPVPDDVGDSPWTVKLFSLQQSLRPYIKWWTPTGLDQWLDEMTRANYREGRPKVPYWEAVFDRVPVRIFAVEPAEGKTSKRPAIVYYHGGGFIHRNVDTYHPITAMLAKGLDAVVISVE</sequence>
<proteinExistence type="predicted"/>